<dbReference type="GO" id="GO:0004222">
    <property type="term" value="F:metalloendopeptidase activity"/>
    <property type="evidence" value="ECO:0007669"/>
    <property type="project" value="InterPro"/>
</dbReference>
<evidence type="ECO:0000256" key="1">
    <source>
        <dbReference type="ARBA" id="ARBA00006040"/>
    </source>
</evidence>
<dbReference type="EMBL" id="GL883078">
    <property type="protein sequence ID" value="EGF90839.1"/>
    <property type="molecule type" value="Genomic_DNA"/>
</dbReference>
<dbReference type="GO" id="GO:0006508">
    <property type="term" value="P:proteolysis"/>
    <property type="evidence" value="ECO:0007669"/>
    <property type="project" value="UniProtKB-KW"/>
</dbReference>
<dbReference type="HOGENOM" id="CLU_001805_2_1_5"/>
<evidence type="ECO:0000256" key="3">
    <source>
        <dbReference type="ARBA" id="ARBA00022723"/>
    </source>
</evidence>
<proteinExistence type="inferred from homology"/>
<dbReference type="InterPro" id="IPR024079">
    <property type="entry name" value="MetalloPept_cat_dom_sf"/>
</dbReference>
<evidence type="ECO:0000256" key="5">
    <source>
        <dbReference type="ARBA" id="ARBA00022833"/>
    </source>
</evidence>
<accession>F4QND1</accession>
<evidence type="ECO:0000256" key="7">
    <source>
        <dbReference type="RuleBase" id="RU003435"/>
    </source>
</evidence>
<dbReference type="GO" id="GO:0006518">
    <property type="term" value="P:peptide metabolic process"/>
    <property type="evidence" value="ECO:0007669"/>
    <property type="project" value="TreeGrafter"/>
</dbReference>
<evidence type="ECO:0000256" key="2">
    <source>
        <dbReference type="ARBA" id="ARBA00022670"/>
    </source>
</evidence>
<evidence type="ECO:0000256" key="4">
    <source>
        <dbReference type="ARBA" id="ARBA00022801"/>
    </source>
</evidence>
<comment type="cofactor">
    <cofactor evidence="7">
        <name>Zn(2+)</name>
        <dbReference type="ChEBI" id="CHEBI:29105"/>
    </cofactor>
    <text evidence="7">Binds 1 zinc ion.</text>
</comment>
<keyword evidence="5 7" id="KW-0862">Zinc</keyword>
<dbReference type="PANTHER" id="PTHR11804:SF84">
    <property type="entry name" value="SACCHAROLYSIN"/>
    <property type="match status" value="1"/>
</dbReference>
<organism evidence="9 10">
    <name type="scientific">Asticcacaulis biprosthecium C19</name>
    <dbReference type="NCBI Taxonomy" id="715226"/>
    <lineage>
        <taxon>Bacteria</taxon>
        <taxon>Pseudomonadati</taxon>
        <taxon>Pseudomonadota</taxon>
        <taxon>Alphaproteobacteria</taxon>
        <taxon>Caulobacterales</taxon>
        <taxon>Caulobacteraceae</taxon>
        <taxon>Asticcacaulis</taxon>
    </lineage>
</organism>
<dbReference type="InterPro" id="IPR001567">
    <property type="entry name" value="Pept_M3A_M3B_dom"/>
</dbReference>
<keyword evidence="3 7" id="KW-0479">Metal-binding</keyword>
<evidence type="ECO:0000256" key="6">
    <source>
        <dbReference type="ARBA" id="ARBA00023049"/>
    </source>
</evidence>
<dbReference type="Gene3D" id="3.40.390.10">
    <property type="entry name" value="Collagenase (Catalytic Domain)"/>
    <property type="match status" value="1"/>
</dbReference>
<reference evidence="10" key="1">
    <citation type="submission" date="2011-03" db="EMBL/GenBank/DDBJ databases">
        <title>Draft genome sequence of Brevundimonas diminuta.</title>
        <authorList>
            <person name="Brown P.J.B."/>
            <person name="Buechlein A."/>
            <person name="Hemmerich C."/>
            <person name="Brun Y.V."/>
        </authorList>
    </citation>
    <scope>NUCLEOTIDE SEQUENCE [LARGE SCALE GENOMIC DNA]</scope>
    <source>
        <strain evidence="10">C19</strain>
    </source>
</reference>
<dbReference type="PANTHER" id="PTHR11804">
    <property type="entry name" value="PROTEASE M3 THIMET OLIGOPEPTIDASE-RELATED"/>
    <property type="match status" value="1"/>
</dbReference>
<dbReference type="eggNOG" id="COG0339">
    <property type="taxonomic scope" value="Bacteria"/>
</dbReference>
<keyword evidence="4 7" id="KW-0378">Hydrolase</keyword>
<comment type="similarity">
    <text evidence="1 7">Belongs to the peptidase M3 family.</text>
</comment>
<keyword evidence="6 7" id="KW-0482">Metalloprotease</keyword>
<dbReference type="CDD" id="cd06455">
    <property type="entry name" value="M3A_TOP"/>
    <property type="match status" value="1"/>
</dbReference>
<evidence type="ECO:0000313" key="10">
    <source>
        <dbReference type="Proteomes" id="UP000006512"/>
    </source>
</evidence>
<dbReference type="InterPro" id="IPR024077">
    <property type="entry name" value="Neurolysin/TOP_dom2"/>
</dbReference>
<evidence type="ECO:0000313" key="9">
    <source>
        <dbReference type="EMBL" id="EGF90839.1"/>
    </source>
</evidence>
<dbReference type="Proteomes" id="UP000006512">
    <property type="component" value="Unassembled WGS sequence"/>
</dbReference>
<name>F4QND1_9CAUL</name>
<evidence type="ECO:0000259" key="8">
    <source>
        <dbReference type="Pfam" id="PF01432"/>
    </source>
</evidence>
<protein>
    <submittedName>
        <fullName evidence="9">Peptidase family M3 family protein</fullName>
    </submittedName>
</protein>
<dbReference type="SUPFAM" id="SSF55486">
    <property type="entry name" value="Metalloproteases ('zincins'), catalytic domain"/>
    <property type="match status" value="1"/>
</dbReference>
<feature type="domain" description="Peptidase M3A/M3B catalytic" evidence="8">
    <location>
        <begin position="272"/>
        <end position="699"/>
    </location>
</feature>
<dbReference type="AlphaFoldDB" id="F4QND1"/>
<sequence length="701" mass="77888">MTFVSRHENSLILPGFGIGPMKFQTLPFQVFFMKFAAKLTFAAVLLSGASSAVLAGTIEQDARAFLTPTFVTETSAAAIDARCVETIDIATRAKTELESYTGPATLARDFALFDTLSLALGDGNSEMYLISQSSTSKEVRTAAESCVPKLSDLSTAIGLSRPIYDRLSAIPTTGLDSSTAFTLNKVLTNYRLAGVDKDDATRGKVKALQTEITEIGLKFAGNIRDDKGDIALKPEELKGLPQDWLDTHKPGPDGLIHLTYDYPDIMPVLEFADNRDTRKKAAIGFRNRGYPANAPVLKSLLEKRYELAQVLGYPDYATLITVDKMIGNPQRAANFLDDVNAAAKPGAEADYNELLTFAKTVDPTITRLEGYDNLYMSNKLRKAKYDVDAQQVRQYFTLNKTRDGIFVLLKDLFKADIRKWDTPVWSPEVTAWELYDGDKLVGRFYLDMSPRDGKYNHAAQFTVRTGVEGVQVPIGALLCNFPADGPMNHDDAVTFLHEFGHLIHHLYSGHTQYANQSMGNLQWDFIEAPSQLLEEWTWDYSTLKTFAANPAGEVIPEALVAKMTAGRHFGEPTMWKGQLAYAAVSLNYYNRKPDFDLSAKYDEQAARYSQFPAIPGTHPYASFGHLDGYSAIYYTYVWSKAIALDLFTQFETAGIRDQATALKYRKLVLEPGGSQDANVLIQNFLGRPLSLDAFKEELQEK</sequence>
<dbReference type="GO" id="GO:0046872">
    <property type="term" value="F:metal ion binding"/>
    <property type="evidence" value="ECO:0007669"/>
    <property type="project" value="UniProtKB-UniRule"/>
</dbReference>
<dbReference type="Gene3D" id="1.10.1370.10">
    <property type="entry name" value="Neurolysin, domain 3"/>
    <property type="match status" value="1"/>
</dbReference>
<keyword evidence="10" id="KW-1185">Reference proteome</keyword>
<keyword evidence="2 7" id="KW-0645">Protease</keyword>
<dbReference type="InterPro" id="IPR045090">
    <property type="entry name" value="Pept_M3A_M3B"/>
</dbReference>
<gene>
    <name evidence="9" type="ORF">ABI_22500</name>
</gene>
<dbReference type="Pfam" id="PF01432">
    <property type="entry name" value="Peptidase_M3"/>
    <property type="match status" value="1"/>
</dbReference>